<dbReference type="Pfam" id="PF18566">
    <property type="entry name" value="Ldi"/>
    <property type="match status" value="1"/>
</dbReference>
<proteinExistence type="predicted"/>
<reference evidence="2 3" key="1">
    <citation type="submission" date="2013-03" db="EMBL/GenBank/DDBJ databases">
        <title>The Genome Sequence of Exophiala aquamarina CBS 119918.</title>
        <authorList>
            <consortium name="The Broad Institute Genomics Platform"/>
            <person name="Cuomo C."/>
            <person name="de Hoog S."/>
            <person name="Gorbushina A."/>
            <person name="Walker B."/>
            <person name="Young S.K."/>
            <person name="Zeng Q."/>
            <person name="Gargeya S."/>
            <person name="Fitzgerald M."/>
            <person name="Haas B."/>
            <person name="Abouelleil A."/>
            <person name="Allen A.W."/>
            <person name="Alvarado L."/>
            <person name="Arachchi H.M."/>
            <person name="Berlin A.M."/>
            <person name="Chapman S.B."/>
            <person name="Gainer-Dewar J."/>
            <person name="Goldberg J."/>
            <person name="Griggs A."/>
            <person name="Gujja S."/>
            <person name="Hansen M."/>
            <person name="Howarth C."/>
            <person name="Imamovic A."/>
            <person name="Ireland A."/>
            <person name="Larimer J."/>
            <person name="McCowan C."/>
            <person name="Murphy C."/>
            <person name="Pearson M."/>
            <person name="Poon T.W."/>
            <person name="Priest M."/>
            <person name="Roberts A."/>
            <person name="Saif S."/>
            <person name="Shea T."/>
            <person name="Sisk P."/>
            <person name="Sykes S."/>
            <person name="Wortman J."/>
            <person name="Nusbaum C."/>
            <person name="Birren B."/>
        </authorList>
    </citation>
    <scope>NUCLEOTIDE SEQUENCE [LARGE SCALE GENOMIC DNA]</scope>
    <source>
        <strain evidence="2 3">CBS 119918</strain>
    </source>
</reference>
<keyword evidence="3" id="KW-1185">Reference proteome</keyword>
<dbReference type="RefSeq" id="XP_013263933.1">
    <property type="nucleotide sequence ID" value="XM_013408479.1"/>
</dbReference>
<dbReference type="STRING" id="1182545.A0A072PPU4"/>
<dbReference type="VEuPathDB" id="FungiDB:A1O9_02909"/>
<accession>A0A072PPU4</accession>
<protein>
    <recommendedName>
        <fullName evidence="1">Linalool dehydratase/isomerase domain-containing protein</fullName>
    </recommendedName>
</protein>
<sequence length="329" mass="36950">MRHKAALLDDILVKYQAAWQEKRIVRPTGLFAFMWMKNQDLTIPTVDLNFTAWAGAFMNTWNSGLVHSMVGQQISGFITNINGEIRLQTASVANNIRRLAAEKPDEHHANSAKTLASAIAHVEEHGPNTGMMLEKGPTLGYALQLLSEVDRKDLLSGLLNYADSRLQPTWEDGGLFYPRNDELRSADWDRTYVDPYTGNSAIAYSRLDIAGGQKKMFEKPLTNDCLTQRPYIDGIHLAQGIDLLRGEWIEKEKTVVITIKAWDEKDHRVEPVVKQLSRGRWAIYVDGQLQRSQEVADGGKISKPINAGGKDEVDMVVLKVQKFELAMST</sequence>
<evidence type="ECO:0000313" key="2">
    <source>
        <dbReference type="EMBL" id="KEF61343.1"/>
    </source>
</evidence>
<gene>
    <name evidence="2" type="ORF">A1O9_02909</name>
</gene>
<evidence type="ECO:0000313" key="3">
    <source>
        <dbReference type="Proteomes" id="UP000027920"/>
    </source>
</evidence>
<dbReference type="GeneID" id="25277849"/>
<dbReference type="Proteomes" id="UP000027920">
    <property type="component" value="Unassembled WGS sequence"/>
</dbReference>
<dbReference type="AlphaFoldDB" id="A0A072PPU4"/>
<name>A0A072PPU4_9EURO</name>
<dbReference type="InterPro" id="IPR041411">
    <property type="entry name" value="Ldi"/>
</dbReference>
<dbReference type="HOGENOM" id="CLU_044865_0_0_1"/>
<dbReference type="OrthoDB" id="9979195at2759"/>
<feature type="domain" description="Linalool dehydratase/isomerase" evidence="1">
    <location>
        <begin position="2"/>
        <end position="182"/>
    </location>
</feature>
<organism evidence="2 3">
    <name type="scientific">Exophiala aquamarina CBS 119918</name>
    <dbReference type="NCBI Taxonomy" id="1182545"/>
    <lineage>
        <taxon>Eukaryota</taxon>
        <taxon>Fungi</taxon>
        <taxon>Dikarya</taxon>
        <taxon>Ascomycota</taxon>
        <taxon>Pezizomycotina</taxon>
        <taxon>Eurotiomycetes</taxon>
        <taxon>Chaetothyriomycetidae</taxon>
        <taxon>Chaetothyriales</taxon>
        <taxon>Herpotrichiellaceae</taxon>
        <taxon>Exophiala</taxon>
    </lineage>
</organism>
<evidence type="ECO:0000259" key="1">
    <source>
        <dbReference type="Pfam" id="PF18566"/>
    </source>
</evidence>
<dbReference type="EMBL" id="AMGV01000002">
    <property type="protein sequence ID" value="KEF61343.1"/>
    <property type="molecule type" value="Genomic_DNA"/>
</dbReference>
<comment type="caution">
    <text evidence="2">The sequence shown here is derived from an EMBL/GenBank/DDBJ whole genome shotgun (WGS) entry which is preliminary data.</text>
</comment>